<protein>
    <submittedName>
        <fullName evidence="2">8511_t:CDS:1</fullName>
    </submittedName>
</protein>
<organism evidence="2 3">
    <name type="scientific">Paraglomus occultum</name>
    <dbReference type="NCBI Taxonomy" id="144539"/>
    <lineage>
        <taxon>Eukaryota</taxon>
        <taxon>Fungi</taxon>
        <taxon>Fungi incertae sedis</taxon>
        <taxon>Mucoromycota</taxon>
        <taxon>Glomeromycotina</taxon>
        <taxon>Glomeromycetes</taxon>
        <taxon>Paraglomerales</taxon>
        <taxon>Paraglomeraceae</taxon>
        <taxon>Paraglomus</taxon>
    </lineage>
</organism>
<evidence type="ECO:0000256" key="1">
    <source>
        <dbReference type="SAM" id="MobiDB-lite"/>
    </source>
</evidence>
<dbReference type="EMBL" id="CAJVPJ010000866">
    <property type="protein sequence ID" value="CAG8561586.1"/>
    <property type="molecule type" value="Genomic_DNA"/>
</dbReference>
<reference evidence="2" key="1">
    <citation type="submission" date="2021-06" db="EMBL/GenBank/DDBJ databases">
        <authorList>
            <person name="Kallberg Y."/>
            <person name="Tangrot J."/>
            <person name="Rosling A."/>
        </authorList>
    </citation>
    <scope>NUCLEOTIDE SEQUENCE</scope>
    <source>
        <strain evidence="2">IA702</strain>
    </source>
</reference>
<accession>A0A9N9FWT7</accession>
<name>A0A9N9FWT7_9GLOM</name>
<evidence type="ECO:0000313" key="2">
    <source>
        <dbReference type="EMBL" id="CAG8561586.1"/>
    </source>
</evidence>
<dbReference type="Proteomes" id="UP000789572">
    <property type="component" value="Unassembled WGS sequence"/>
</dbReference>
<evidence type="ECO:0000313" key="3">
    <source>
        <dbReference type="Proteomes" id="UP000789572"/>
    </source>
</evidence>
<proteinExistence type="predicted"/>
<keyword evidence="3" id="KW-1185">Reference proteome</keyword>
<dbReference type="AlphaFoldDB" id="A0A9N9FWT7"/>
<dbReference type="SUPFAM" id="SSF47095">
    <property type="entry name" value="HMG-box"/>
    <property type="match status" value="1"/>
</dbReference>
<dbReference type="InterPro" id="IPR036910">
    <property type="entry name" value="HMG_box_dom_sf"/>
</dbReference>
<gene>
    <name evidence="2" type="ORF">POCULU_LOCUS5536</name>
</gene>
<comment type="caution">
    <text evidence="2">The sequence shown here is derived from an EMBL/GenBank/DDBJ whole genome shotgun (WGS) entry which is preliminary data.</text>
</comment>
<feature type="compositionally biased region" description="Basic and acidic residues" evidence="1">
    <location>
        <begin position="7"/>
        <end position="20"/>
    </location>
</feature>
<feature type="region of interest" description="Disordered" evidence="1">
    <location>
        <begin position="1"/>
        <end position="23"/>
    </location>
</feature>
<sequence>MPSSPARRQEQRLQSHENGARFRPNPFLAYRQAIAAMTPGPADQQTISIRAAEMWHAASNEERALYDVHAEFRAEILNSSYHCPQNLGKNSGLVMLTEWQGDNFFMVKILPRQEESGSSGNGQ</sequence>